<dbReference type="CDD" id="cd09917">
    <property type="entry name" value="F-box_SF"/>
    <property type="match status" value="1"/>
</dbReference>
<dbReference type="PROSITE" id="PS50181">
    <property type="entry name" value="FBOX"/>
    <property type="match status" value="1"/>
</dbReference>
<proteinExistence type="predicted"/>
<dbReference type="Proteomes" id="UP001432027">
    <property type="component" value="Unassembled WGS sequence"/>
</dbReference>
<evidence type="ECO:0000259" key="1">
    <source>
        <dbReference type="PROSITE" id="PS50181"/>
    </source>
</evidence>
<dbReference type="AlphaFoldDB" id="A0AAV5SKX9"/>
<keyword evidence="3" id="KW-1185">Reference proteome</keyword>
<evidence type="ECO:0000313" key="2">
    <source>
        <dbReference type="EMBL" id="GMS83569.1"/>
    </source>
</evidence>
<feature type="non-terminal residue" evidence="2">
    <location>
        <position position="1"/>
    </location>
</feature>
<reference evidence="2" key="1">
    <citation type="submission" date="2023-10" db="EMBL/GenBank/DDBJ databases">
        <title>Genome assembly of Pristionchus species.</title>
        <authorList>
            <person name="Yoshida K."/>
            <person name="Sommer R.J."/>
        </authorList>
    </citation>
    <scope>NUCLEOTIDE SEQUENCE</scope>
    <source>
        <strain evidence="2">RS0144</strain>
    </source>
</reference>
<sequence>AQISFLNYFNNRRSSSSSKDSEMGPILELPDDILIIIFENLSTIERVPLGSVSKKFRRIDFEMGKRSFDKLQVEMTDDSNKIEAYTTSSGYYSLEITPDGRFGNFIPKFFKDATASGFFLQVGKNREGPSAESVSLLFHSLSCETLYINFDSSTDFSHFLLRFFTNERKSDLKTLYLHWESLKSQDSNRLLVAFLQLPNLEFLGLMNPDEIEEPIEVVKDDDPLSFGLNGSMMLHVVSTALDCYLSSIHCTGEELLCAFEIVCESNLDSKKAKLEVLDSAADDLFDLAHAKEKFQIVGRILFDYTRGYALAALDNTKDATGRCTCVTMFKIDANGDPVDL</sequence>
<dbReference type="InterPro" id="IPR036047">
    <property type="entry name" value="F-box-like_dom_sf"/>
</dbReference>
<comment type="caution">
    <text evidence="2">The sequence shown here is derived from an EMBL/GenBank/DDBJ whole genome shotgun (WGS) entry which is preliminary data.</text>
</comment>
<feature type="domain" description="F-box" evidence="1">
    <location>
        <begin position="23"/>
        <end position="71"/>
    </location>
</feature>
<accession>A0AAV5SKX9</accession>
<gene>
    <name evidence="2" type="ORF">PENTCL1PPCAC_5744</name>
</gene>
<dbReference type="SMART" id="SM00256">
    <property type="entry name" value="FBOX"/>
    <property type="match status" value="1"/>
</dbReference>
<organism evidence="2 3">
    <name type="scientific">Pristionchus entomophagus</name>
    <dbReference type="NCBI Taxonomy" id="358040"/>
    <lineage>
        <taxon>Eukaryota</taxon>
        <taxon>Metazoa</taxon>
        <taxon>Ecdysozoa</taxon>
        <taxon>Nematoda</taxon>
        <taxon>Chromadorea</taxon>
        <taxon>Rhabditida</taxon>
        <taxon>Rhabditina</taxon>
        <taxon>Diplogasteromorpha</taxon>
        <taxon>Diplogasteroidea</taxon>
        <taxon>Neodiplogasteridae</taxon>
        <taxon>Pristionchus</taxon>
    </lineage>
</organism>
<protein>
    <recommendedName>
        <fullName evidence="1">F-box domain-containing protein</fullName>
    </recommendedName>
</protein>
<dbReference type="SUPFAM" id="SSF81383">
    <property type="entry name" value="F-box domain"/>
    <property type="match status" value="1"/>
</dbReference>
<dbReference type="Pfam" id="PF00646">
    <property type="entry name" value="F-box"/>
    <property type="match status" value="1"/>
</dbReference>
<dbReference type="EMBL" id="BTSX01000002">
    <property type="protein sequence ID" value="GMS83569.1"/>
    <property type="molecule type" value="Genomic_DNA"/>
</dbReference>
<evidence type="ECO:0000313" key="3">
    <source>
        <dbReference type="Proteomes" id="UP001432027"/>
    </source>
</evidence>
<name>A0AAV5SKX9_9BILA</name>
<dbReference type="InterPro" id="IPR001810">
    <property type="entry name" value="F-box_dom"/>
</dbReference>